<reference evidence="3" key="1">
    <citation type="submission" date="2017-02" db="UniProtKB">
        <authorList>
            <consortium name="WormBaseParasite"/>
        </authorList>
    </citation>
    <scope>IDENTIFICATION</scope>
</reference>
<dbReference type="Proteomes" id="UP000267096">
    <property type="component" value="Unassembled WGS sequence"/>
</dbReference>
<keyword evidence="2" id="KW-1185">Reference proteome</keyword>
<accession>A0A0M3JFT4</accession>
<evidence type="ECO:0000313" key="1">
    <source>
        <dbReference type="EMBL" id="VDK26766.1"/>
    </source>
</evidence>
<proteinExistence type="predicted"/>
<dbReference type="AlphaFoldDB" id="A0A0M3JFT4"/>
<evidence type="ECO:0000313" key="2">
    <source>
        <dbReference type="Proteomes" id="UP000267096"/>
    </source>
</evidence>
<dbReference type="EMBL" id="UYRR01013369">
    <property type="protein sequence ID" value="VDK26766.1"/>
    <property type="molecule type" value="Genomic_DNA"/>
</dbReference>
<evidence type="ECO:0000313" key="3">
    <source>
        <dbReference type="WBParaSite" id="ASIM_0000648801-mRNA-1"/>
    </source>
</evidence>
<reference evidence="1 2" key="2">
    <citation type="submission" date="2018-11" db="EMBL/GenBank/DDBJ databases">
        <authorList>
            <consortium name="Pathogen Informatics"/>
        </authorList>
    </citation>
    <scope>NUCLEOTIDE SEQUENCE [LARGE SCALE GENOMIC DNA]</scope>
</reference>
<gene>
    <name evidence="1" type="ORF">ASIM_LOCUS6265</name>
</gene>
<name>A0A0M3JFT4_ANISI</name>
<sequence>MVNSPRGEAKMVKTRSARLNIVDSAAGGATSEASGEIS</sequence>
<dbReference type="WBParaSite" id="ASIM_0000648801-mRNA-1">
    <property type="protein sequence ID" value="ASIM_0000648801-mRNA-1"/>
    <property type="gene ID" value="ASIM_0000648801"/>
</dbReference>
<protein>
    <submittedName>
        <fullName evidence="1 3">Uncharacterized protein</fullName>
    </submittedName>
</protein>
<organism evidence="3">
    <name type="scientific">Anisakis simplex</name>
    <name type="common">Herring worm</name>
    <dbReference type="NCBI Taxonomy" id="6269"/>
    <lineage>
        <taxon>Eukaryota</taxon>
        <taxon>Metazoa</taxon>
        <taxon>Ecdysozoa</taxon>
        <taxon>Nematoda</taxon>
        <taxon>Chromadorea</taxon>
        <taxon>Rhabditida</taxon>
        <taxon>Spirurina</taxon>
        <taxon>Ascaridomorpha</taxon>
        <taxon>Ascaridoidea</taxon>
        <taxon>Anisakidae</taxon>
        <taxon>Anisakis</taxon>
        <taxon>Anisakis simplex complex</taxon>
    </lineage>
</organism>